<evidence type="ECO:0000313" key="2">
    <source>
        <dbReference type="EMBL" id="CAB4287610.1"/>
    </source>
</evidence>
<feature type="compositionally biased region" description="Polar residues" evidence="1">
    <location>
        <begin position="60"/>
        <end position="74"/>
    </location>
</feature>
<organism evidence="2 3">
    <name type="scientific">Prunus armeniaca</name>
    <name type="common">Apricot</name>
    <name type="synonym">Armeniaca vulgaris</name>
    <dbReference type="NCBI Taxonomy" id="36596"/>
    <lineage>
        <taxon>Eukaryota</taxon>
        <taxon>Viridiplantae</taxon>
        <taxon>Streptophyta</taxon>
        <taxon>Embryophyta</taxon>
        <taxon>Tracheophyta</taxon>
        <taxon>Spermatophyta</taxon>
        <taxon>Magnoliopsida</taxon>
        <taxon>eudicotyledons</taxon>
        <taxon>Gunneridae</taxon>
        <taxon>Pentapetalae</taxon>
        <taxon>rosids</taxon>
        <taxon>fabids</taxon>
        <taxon>Rosales</taxon>
        <taxon>Rosaceae</taxon>
        <taxon>Amygdaloideae</taxon>
        <taxon>Amygdaleae</taxon>
        <taxon>Prunus</taxon>
    </lineage>
</organism>
<evidence type="ECO:0000313" key="3">
    <source>
        <dbReference type="Proteomes" id="UP000507222"/>
    </source>
</evidence>
<proteinExistence type="predicted"/>
<evidence type="ECO:0000256" key="1">
    <source>
        <dbReference type="SAM" id="MobiDB-lite"/>
    </source>
</evidence>
<dbReference type="AlphaFoldDB" id="A0A6J5VF40"/>
<dbReference type="Proteomes" id="UP000507222">
    <property type="component" value="Unassembled WGS sequence"/>
</dbReference>
<feature type="region of interest" description="Disordered" evidence="1">
    <location>
        <begin position="60"/>
        <end position="88"/>
    </location>
</feature>
<accession>A0A6J5VF40</accession>
<protein>
    <submittedName>
        <fullName evidence="2">Uncharacterized protein</fullName>
    </submittedName>
</protein>
<name>A0A6J5VF40_PRUAR</name>
<sequence length="88" mass="9281">MHILMILEELNGKDFHQGGIITLVSGGGLVPENAFNGSALEDLLNAGVLGLKRFCRMNSKENTTPADPIQSVSPMKSADPITSALEAS</sequence>
<gene>
    <name evidence="2" type="ORF">CURHAP_LOCUS45613</name>
</gene>
<reference evidence="2 3" key="1">
    <citation type="submission" date="2020-05" db="EMBL/GenBank/DDBJ databases">
        <authorList>
            <person name="Campoy J."/>
            <person name="Schneeberger K."/>
            <person name="Spophaly S."/>
        </authorList>
    </citation>
    <scope>NUCLEOTIDE SEQUENCE [LARGE SCALE GENOMIC DNA]</scope>
    <source>
        <strain evidence="2">PruArmRojPasFocal</strain>
    </source>
</reference>
<dbReference type="EMBL" id="CAEKDK010000007">
    <property type="protein sequence ID" value="CAB4287610.1"/>
    <property type="molecule type" value="Genomic_DNA"/>
</dbReference>